<feature type="signal peptide" evidence="2">
    <location>
        <begin position="1"/>
        <end position="21"/>
    </location>
</feature>
<dbReference type="EMBL" id="VITR01000009">
    <property type="protein sequence ID" value="TWB40595.1"/>
    <property type="molecule type" value="Genomic_DNA"/>
</dbReference>
<keyword evidence="2" id="KW-0732">Signal</keyword>
<feature type="transmembrane region" description="Helical" evidence="1">
    <location>
        <begin position="147"/>
        <end position="167"/>
    </location>
</feature>
<feature type="chain" id="PRO_5021880999" evidence="2">
    <location>
        <begin position="22"/>
        <end position="183"/>
    </location>
</feature>
<evidence type="ECO:0000313" key="3">
    <source>
        <dbReference type="EMBL" id="TWB40595.1"/>
    </source>
</evidence>
<name>A0A560H2Q5_9PROT</name>
<protein>
    <submittedName>
        <fullName evidence="3">Uncharacterized protein DUF4199</fullName>
    </submittedName>
</protein>
<dbReference type="OrthoDB" id="6384283at2"/>
<organism evidence="3 4">
    <name type="scientific">Nitrospirillum amazonense</name>
    <dbReference type="NCBI Taxonomy" id="28077"/>
    <lineage>
        <taxon>Bacteria</taxon>
        <taxon>Pseudomonadati</taxon>
        <taxon>Pseudomonadota</taxon>
        <taxon>Alphaproteobacteria</taxon>
        <taxon>Rhodospirillales</taxon>
        <taxon>Azospirillaceae</taxon>
        <taxon>Nitrospirillum</taxon>
    </lineage>
</organism>
<reference evidence="3 4" key="1">
    <citation type="submission" date="2019-06" db="EMBL/GenBank/DDBJ databases">
        <title>Genomic Encyclopedia of Type Strains, Phase IV (KMG-V): Genome sequencing to study the core and pangenomes of soil and plant-associated prokaryotes.</title>
        <authorList>
            <person name="Whitman W."/>
        </authorList>
    </citation>
    <scope>NUCLEOTIDE SEQUENCE [LARGE SCALE GENOMIC DNA]</scope>
    <source>
        <strain evidence="3 4">BR 11622</strain>
    </source>
</reference>
<dbReference type="InterPro" id="IPR025250">
    <property type="entry name" value="DUF4199"/>
</dbReference>
<evidence type="ECO:0000313" key="4">
    <source>
        <dbReference type="Proteomes" id="UP000315751"/>
    </source>
</evidence>
<proteinExistence type="predicted"/>
<keyword evidence="1" id="KW-0812">Transmembrane</keyword>
<keyword evidence="1" id="KW-0472">Membrane</keyword>
<dbReference type="Proteomes" id="UP000315751">
    <property type="component" value="Unassembled WGS sequence"/>
</dbReference>
<feature type="transmembrane region" description="Helical" evidence="1">
    <location>
        <begin position="37"/>
        <end position="55"/>
    </location>
</feature>
<keyword evidence="4" id="KW-1185">Reference proteome</keyword>
<dbReference type="Pfam" id="PF13858">
    <property type="entry name" value="DUF4199"/>
    <property type="match status" value="1"/>
</dbReference>
<dbReference type="RefSeq" id="WP_145733807.1">
    <property type="nucleotide sequence ID" value="NZ_VITR01000009.1"/>
</dbReference>
<comment type="caution">
    <text evidence="3">The sequence shown here is derived from an EMBL/GenBank/DDBJ whole genome shotgun (WGS) entry which is preliminary data.</text>
</comment>
<dbReference type="AlphaFoldDB" id="A0A560H2Q5"/>
<evidence type="ECO:0000256" key="2">
    <source>
        <dbReference type="SAM" id="SignalP"/>
    </source>
</evidence>
<gene>
    <name evidence="3" type="ORF">FBZ90_109198</name>
</gene>
<feature type="transmembrane region" description="Helical" evidence="1">
    <location>
        <begin position="67"/>
        <end position="90"/>
    </location>
</feature>
<sequence length="183" mass="19810">MLRKILTYGLAAGLISGLAMAVLTTVPHGHLPMAVEMALGYATMLVGLSTIFLAVKRHRDTTLGGVIRFWPALFLGLGISVVGGVIYALAWEVTQALHHMDYVNDYAQAMISQQKAKGASDEALAALTAEMDKMKAKYANPFYRLSMTFNEIFPVGVLVSLVSAGLLRDSRFWPARRVPAALA</sequence>
<evidence type="ECO:0000256" key="1">
    <source>
        <dbReference type="SAM" id="Phobius"/>
    </source>
</evidence>
<accession>A0A560H2Q5</accession>
<keyword evidence="1" id="KW-1133">Transmembrane helix</keyword>